<sequence length="327" mass="37725">MFMDISAFIISEMPVTTSKGNFGPREVELSNYVKMPIFGLGTSHSGGYSQEAVVYALKDCNYRLIDTAKRYGCEEFLQSAIHLSGVPREEIFLTSKLWCTDYGKSSTRKAFQGSMKRLGVDYLDLFMMHWPLCPSNFMHKEKTLEETWRELEMLYDEGLCRAIGVSNYNIDDLEKLMDTASVTPHVNQVEFHPFQNPIELREFCHENKIQMEGYCPLGKGKLLGEKAVIRVAKRCGRTPAQVLIRWSIENNVVTIPKSTQVKRIKENCEVFDFKLNDDEMDILNSLHDGRRIVDVSSIQEKIDSRLPDGYKLKLVNYEAEKINYRHY</sequence>
<dbReference type="Pfam" id="PF00248">
    <property type="entry name" value="Aldo_ket_red"/>
    <property type="match status" value="1"/>
</dbReference>
<feature type="active site" description="Proton donor" evidence="3">
    <location>
        <position position="71"/>
    </location>
</feature>
<dbReference type="PANTHER" id="PTHR43827:SF10">
    <property type="entry name" value="ZGC:110366"/>
    <property type="match status" value="1"/>
</dbReference>
<dbReference type="FunFam" id="3.20.20.100:FF:000015">
    <property type="entry name" value="Oxidoreductase, aldo/keto reductase family"/>
    <property type="match status" value="1"/>
</dbReference>
<reference evidence="7 8" key="1">
    <citation type="submission" date="2024-04" db="EMBL/GenBank/DDBJ databases">
        <authorList>
            <person name="Rising A."/>
            <person name="Reimegard J."/>
            <person name="Sonavane S."/>
            <person name="Akerstrom W."/>
            <person name="Nylinder S."/>
            <person name="Hedman E."/>
            <person name="Kallberg Y."/>
        </authorList>
    </citation>
    <scope>NUCLEOTIDE SEQUENCE [LARGE SCALE GENOMIC DNA]</scope>
</reference>
<keyword evidence="2" id="KW-0560">Oxidoreductase</keyword>
<comment type="caution">
    <text evidence="7">The sequence shown here is derived from an EMBL/GenBank/DDBJ whole genome shotgun (WGS) entry which is preliminary data.</text>
</comment>
<evidence type="ECO:0000256" key="3">
    <source>
        <dbReference type="PIRSR" id="PIRSR000097-1"/>
    </source>
</evidence>
<dbReference type="InterPro" id="IPR018170">
    <property type="entry name" value="Aldo/ket_reductase_CS"/>
</dbReference>
<dbReference type="PIRSF" id="PIRSF000097">
    <property type="entry name" value="AKR"/>
    <property type="match status" value="1"/>
</dbReference>
<name>A0AAV1YRI4_9ARAC</name>
<accession>A0AAV1YRI4</accession>
<evidence type="ECO:0000256" key="5">
    <source>
        <dbReference type="PIRSR" id="PIRSR000097-3"/>
    </source>
</evidence>
<feature type="binding site" evidence="4">
    <location>
        <position position="129"/>
    </location>
    <ligand>
        <name>substrate</name>
    </ligand>
</feature>
<dbReference type="Gene3D" id="3.20.20.100">
    <property type="entry name" value="NADP-dependent oxidoreductase domain"/>
    <property type="match status" value="1"/>
</dbReference>
<dbReference type="SUPFAM" id="SSF51430">
    <property type="entry name" value="NAD(P)-linked oxidoreductase"/>
    <property type="match status" value="1"/>
</dbReference>
<dbReference type="GO" id="GO:0016491">
    <property type="term" value="F:oxidoreductase activity"/>
    <property type="evidence" value="ECO:0007669"/>
    <property type="project" value="UniProtKB-KW"/>
</dbReference>
<dbReference type="CDD" id="cd19135">
    <property type="entry name" value="AKR_CeZK1290-like"/>
    <property type="match status" value="1"/>
</dbReference>
<dbReference type="PROSITE" id="PS00062">
    <property type="entry name" value="ALDOKETO_REDUCTASE_2"/>
    <property type="match status" value="1"/>
</dbReference>
<dbReference type="Proteomes" id="UP001497382">
    <property type="component" value="Unassembled WGS sequence"/>
</dbReference>
<proteinExistence type="inferred from homology"/>
<dbReference type="InterPro" id="IPR036812">
    <property type="entry name" value="NAD(P)_OxRdtase_dom_sf"/>
</dbReference>
<evidence type="ECO:0000256" key="4">
    <source>
        <dbReference type="PIRSR" id="PIRSR000097-2"/>
    </source>
</evidence>
<evidence type="ECO:0000313" key="7">
    <source>
        <dbReference type="EMBL" id="CAL1261493.1"/>
    </source>
</evidence>
<organism evidence="7 8">
    <name type="scientific">Larinioides sclopetarius</name>
    <dbReference type="NCBI Taxonomy" id="280406"/>
    <lineage>
        <taxon>Eukaryota</taxon>
        <taxon>Metazoa</taxon>
        <taxon>Ecdysozoa</taxon>
        <taxon>Arthropoda</taxon>
        <taxon>Chelicerata</taxon>
        <taxon>Arachnida</taxon>
        <taxon>Araneae</taxon>
        <taxon>Araneomorphae</taxon>
        <taxon>Entelegynae</taxon>
        <taxon>Araneoidea</taxon>
        <taxon>Araneidae</taxon>
        <taxon>Larinioides</taxon>
    </lineage>
</organism>
<feature type="site" description="Lowers pKa of active site Tyr" evidence="5">
    <location>
        <position position="96"/>
    </location>
</feature>
<protein>
    <recommendedName>
        <fullName evidence="6">NADP-dependent oxidoreductase domain-containing protein</fullName>
    </recommendedName>
</protein>
<keyword evidence="8" id="KW-1185">Reference proteome</keyword>
<evidence type="ECO:0000256" key="2">
    <source>
        <dbReference type="ARBA" id="ARBA00023002"/>
    </source>
</evidence>
<gene>
    <name evidence="7" type="ORF">LARSCL_LOCUS431</name>
</gene>
<evidence type="ECO:0000256" key="1">
    <source>
        <dbReference type="ARBA" id="ARBA00007905"/>
    </source>
</evidence>
<dbReference type="PRINTS" id="PR00069">
    <property type="entry name" value="ALDKETRDTASE"/>
</dbReference>
<evidence type="ECO:0000313" key="8">
    <source>
        <dbReference type="Proteomes" id="UP001497382"/>
    </source>
</evidence>
<dbReference type="InterPro" id="IPR023210">
    <property type="entry name" value="NADP_OxRdtase_dom"/>
</dbReference>
<evidence type="ECO:0000259" key="6">
    <source>
        <dbReference type="Pfam" id="PF00248"/>
    </source>
</evidence>
<dbReference type="PROSITE" id="PS00063">
    <property type="entry name" value="ALDOKETO_REDUCTASE_3"/>
    <property type="match status" value="1"/>
</dbReference>
<dbReference type="PANTHER" id="PTHR43827">
    <property type="entry name" value="2,5-DIKETO-D-GLUCONIC ACID REDUCTASE"/>
    <property type="match status" value="1"/>
</dbReference>
<dbReference type="InterPro" id="IPR020471">
    <property type="entry name" value="AKR"/>
</dbReference>
<comment type="similarity">
    <text evidence="1">Belongs to the aldo/keto reductase family.</text>
</comment>
<dbReference type="AlphaFoldDB" id="A0AAV1YRI4"/>
<dbReference type="EMBL" id="CAXIEN010000002">
    <property type="protein sequence ID" value="CAL1261493.1"/>
    <property type="molecule type" value="Genomic_DNA"/>
</dbReference>
<feature type="domain" description="NADP-dependent oxidoreductase" evidence="6">
    <location>
        <begin position="42"/>
        <end position="286"/>
    </location>
</feature>